<feature type="domain" description="P-granule-associated protein DEPS-1 second OB-fold" evidence="1">
    <location>
        <begin position="76"/>
        <end position="121"/>
    </location>
</feature>
<dbReference type="AlphaFoldDB" id="A0A915EDJ7"/>
<proteinExistence type="predicted"/>
<dbReference type="WBParaSite" id="jg5212">
    <property type="protein sequence ID" value="jg5212"/>
    <property type="gene ID" value="jg5212"/>
</dbReference>
<dbReference type="InterPro" id="IPR057143">
    <property type="entry name" value="OB_DEPS-1_2nd"/>
</dbReference>
<protein>
    <recommendedName>
        <fullName evidence="1">p-granule-associated protein DEPS-1 second OB-fold domain-containing protein</fullName>
    </recommendedName>
</protein>
<accession>A0A915EDJ7</accession>
<evidence type="ECO:0000259" key="1">
    <source>
        <dbReference type="Pfam" id="PF24342"/>
    </source>
</evidence>
<evidence type="ECO:0000313" key="2">
    <source>
        <dbReference type="Proteomes" id="UP000887574"/>
    </source>
</evidence>
<organism evidence="2 3">
    <name type="scientific">Ditylenchus dipsaci</name>
    <dbReference type="NCBI Taxonomy" id="166011"/>
    <lineage>
        <taxon>Eukaryota</taxon>
        <taxon>Metazoa</taxon>
        <taxon>Ecdysozoa</taxon>
        <taxon>Nematoda</taxon>
        <taxon>Chromadorea</taxon>
        <taxon>Rhabditida</taxon>
        <taxon>Tylenchina</taxon>
        <taxon>Tylenchomorpha</taxon>
        <taxon>Sphaerularioidea</taxon>
        <taxon>Anguinidae</taxon>
        <taxon>Anguininae</taxon>
        <taxon>Ditylenchus</taxon>
    </lineage>
</organism>
<name>A0A915EDJ7_9BILA</name>
<keyword evidence="2" id="KW-1185">Reference proteome</keyword>
<evidence type="ECO:0000313" key="3">
    <source>
        <dbReference type="WBParaSite" id="jg5212"/>
    </source>
</evidence>
<dbReference type="Proteomes" id="UP000887574">
    <property type="component" value="Unplaced"/>
</dbReference>
<reference evidence="3" key="1">
    <citation type="submission" date="2022-11" db="UniProtKB">
        <authorList>
            <consortium name="WormBaseParasite"/>
        </authorList>
    </citation>
    <scope>IDENTIFICATION</scope>
</reference>
<sequence length="227" mass="25600">MANPMSGIVVCGRIGTNIAGLVFLTKEVKSQLTKSQICKLEQMPSVPQEVEIHVDRNSVVSEIRKEQAYQEFGTGHDGCTQMIVQCVVSNEMVRRVWSRQFEVLSIDQRLAMCVLPNVAYKGKFDLHLDLGDITFVSFTSILPNEDSLIHEAPWNRHIPIVIDVQNYEANEEEYLFGPPQEDPNGHHKYGTAIVIDAYKNIIFSTNYPNDACKLGSIWCVKSATRLE</sequence>
<dbReference type="Pfam" id="PF24342">
    <property type="entry name" value="OB_DEPS-1_2nd"/>
    <property type="match status" value="1"/>
</dbReference>